<keyword evidence="2" id="KW-0413">Isomerase</keyword>
<dbReference type="OrthoDB" id="1450423at2"/>
<evidence type="ECO:0000313" key="3">
    <source>
        <dbReference type="Proteomes" id="UP000239724"/>
    </source>
</evidence>
<dbReference type="InterPro" id="IPR032710">
    <property type="entry name" value="NTF2-like_dom_sf"/>
</dbReference>
<dbReference type="PANTHER" id="PTHR41252:SF1">
    <property type="entry name" value="BLR2505 PROTEIN"/>
    <property type="match status" value="1"/>
</dbReference>
<dbReference type="GO" id="GO:0016853">
    <property type="term" value="F:isomerase activity"/>
    <property type="evidence" value="ECO:0007669"/>
    <property type="project" value="UniProtKB-KW"/>
</dbReference>
<proteinExistence type="predicted"/>
<gene>
    <name evidence="2" type="ORF">CCS01_05875</name>
</gene>
<sequence length="149" mass="16728">MQAPCREDPIMPNPAETSENKALVQAGFDRWRAGTGSPFELLAPDADWTIVGSSPLSKTYSREAFLREVIHPFNARMATPLVPTVRGIYGDGDMVIILFDAAATTKDGMPYHNTYTWYFRMNDGKVVSAIAFFDTREFDEFWNRVSPAP</sequence>
<dbReference type="EMBL" id="NHRY01000063">
    <property type="protein sequence ID" value="PPQ36024.1"/>
    <property type="molecule type" value="Genomic_DNA"/>
</dbReference>
<evidence type="ECO:0000259" key="1">
    <source>
        <dbReference type="Pfam" id="PF12680"/>
    </source>
</evidence>
<keyword evidence="3" id="KW-1185">Reference proteome</keyword>
<evidence type="ECO:0000313" key="2">
    <source>
        <dbReference type="EMBL" id="PPQ36024.1"/>
    </source>
</evidence>
<dbReference type="Pfam" id="PF12680">
    <property type="entry name" value="SnoaL_2"/>
    <property type="match status" value="1"/>
</dbReference>
<dbReference type="AlphaFoldDB" id="A0A2S6NL78"/>
<reference evidence="2 3" key="1">
    <citation type="journal article" date="2018" name="Arch. Microbiol.">
        <title>New insights into the metabolic potential of the phototrophic purple bacterium Rhodopila globiformis DSM 161(T) from its draft genome sequence and evidence for a vanadium-dependent nitrogenase.</title>
        <authorList>
            <person name="Imhoff J.F."/>
            <person name="Rahn T."/>
            <person name="Kunzel S."/>
            <person name="Neulinger S.C."/>
        </authorList>
    </citation>
    <scope>NUCLEOTIDE SEQUENCE [LARGE SCALE GENOMIC DNA]</scope>
    <source>
        <strain evidence="2 3">DSM 161</strain>
    </source>
</reference>
<dbReference type="Proteomes" id="UP000239724">
    <property type="component" value="Unassembled WGS sequence"/>
</dbReference>
<accession>A0A2S6NL78</accession>
<protein>
    <submittedName>
        <fullName evidence="2">Ketosteroid isomerase</fullName>
    </submittedName>
</protein>
<comment type="caution">
    <text evidence="2">The sequence shown here is derived from an EMBL/GenBank/DDBJ whole genome shotgun (WGS) entry which is preliminary data.</text>
</comment>
<dbReference type="SUPFAM" id="SSF54427">
    <property type="entry name" value="NTF2-like"/>
    <property type="match status" value="1"/>
</dbReference>
<dbReference type="InterPro" id="IPR037401">
    <property type="entry name" value="SnoaL-like"/>
</dbReference>
<name>A0A2S6NL78_RHOGL</name>
<dbReference type="PANTHER" id="PTHR41252">
    <property type="entry name" value="BLR2505 PROTEIN"/>
    <property type="match status" value="1"/>
</dbReference>
<organism evidence="2 3">
    <name type="scientific">Rhodopila globiformis</name>
    <name type="common">Rhodopseudomonas globiformis</name>
    <dbReference type="NCBI Taxonomy" id="1071"/>
    <lineage>
        <taxon>Bacteria</taxon>
        <taxon>Pseudomonadati</taxon>
        <taxon>Pseudomonadota</taxon>
        <taxon>Alphaproteobacteria</taxon>
        <taxon>Acetobacterales</taxon>
        <taxon>Acetobacteraceae</taxon>
        <taxon>Rhodopila</taxon>
    </lineage>
</organism>
<dbReference type="Gene3D" id="3.10.450.50">
    <property type="match status" value="1"/>
</dbReference>
<feature type="domain" description="SnoaL-like" evidence="1">
    <location>
        <begin position="28"/>
        <end position="128"/>
    </location>
</feature>